<dbReference type="PROSITE" id="PS51999">
    <property type="entry name" value="ZF_GRF"/>
    <property type="match status" value="1"/>
</dbReference>
<evidence type="ECO:0000256" key="2">
    <source>
        <dbReference type="ARBA" id="ARBA00007092"/>
    </source>
</evidence>
<feature type="binding site" evidence="11">
    <location>
        <position position="38"/>
    </location>
    <ligand>
        <name>Mg(2+)</name>
        <dbReference type="ChEBI" id="CHEBI:18420"/>
        <label>1</label>
    </ligand>
</feature>
<dbReference type="InParanoid" id="A0A1D6IA11"/>
<evidence type="ECO:0000256" key="12">
    <source>
        <dbReference type="PIRSR" id="PIRSR604808-3"/>
    </source>
</evidence>
<gene>
    <name evidence="16" type="ORF">ZEAMMB73_Zm00001d021318</name>
</gene>
<dbReference type="GO" id="GO:0003677">
    <property type="term" value="F:DNA binding"/>
    <property type="evidence" value="ECO:0007669"/>
    <property type="project" value="InterPro"/>
</dbReference>
<dbReference type="PROSITE" id="PS50007">
    <property type="entry name" value="PIPLC_X_DOMAIN"/>
    <property type="match status" value="1"/>
</dbReference>
<dbReference type="FunCoup" id="A0A1D6IA11">
    <property type="interactions" value="2587"/>
</dbReference>
<dbReference type="SUPFAM" id="SSF56219">
    <property type="entry name" value="DNase I-like"/>
    <property type="match status" value="1"/>
</dbReference>
<keyword evidence="9" id="KW-0539">Nucleus</keyword>
<evidence type="ECO:0000256" key="1">
    <source>
        <dbReference type="ARBA" id="ARBA00001936"/>
    </source>
</evidence>
<dbReference type="AlphaFoldDB" id="A0A1D6IA11"/>
<evidence type="ECO:0000256" key="3">
    <source>
        <dbReference type="ARBA" id="ARBA00013541"/>
    </source>
</evidence>
<feature type="binding site" evidence="11">
    <location>
        <position position="8"/>
    </location>
    <ligand>
        <name>Mg(2+)</name>
        <dbReference type="ChEBI" id="CHEBI:18420"/>
        <label>1</label>
    </ligand>
</feature>
<keyword evidence="7" id="KW-0862">Zinc</keyword>
<dbReference type="InterPro" id="IPR017946">
    <property type="entry name" value="PLC-like_Pdiesterase_TIM-brl"/>
</dbReference>
<dbReference type="InterPro" id="IPR005135">
    <property type="entry name" value="Endo/exonuclease/phosphatase"/>
</dbReference>
<reference evidence="16" key="1">
    <citation type="submission" date="2015-12" db="EMBL/GenBank/DDBJ databases">
        <title>Update maize B73 reference genome by single molecule sequencing technologies.</title>
        <authorList>
            <consortium name="Maize Genome Sequencing Project"/>
            <person name="Ware D."/>
        </authorList>
    </citation>
    <scope>NUCLEOTIDE SEQUENCE [LARGE SCALE GENOMIC DNA]</scope>
    <source>
        <tissue evidence="16">Seedling</tissue>
    </source>
</reference>
<dbReference type="Gene3D" id="3.60.10.10">
    <property type="entry name" value="Endonuclease/exonuclease/phosphatase"/>
    <property type="match status" value="1"/>
</dbReference>
<dbReference type="GO" id="GO:0016829">
    <property type="term" value="F:lyase activity"/>
    <property type="evidence" value="ECO:0007669"/>
    <property type="project" value="UniProtKB-KW"/>
</dbReference>
<keyword evidence="6" id="KW-0378">Hydrolase</keyword>
<evidence type="ECO:0000313" key="16">
    <source>
        <dbReference type="EMBL" id="ONM56834.1"/>
    </source>
</evidence>
<keyword evidence="5 13" id="KW-0863">Zinc-finger</keyword>
<dbReference type="PROSITE" id="PS51435">
    <property type="entry name" value="AP_NUCLEASE_F1_4"/>
    <property type="match status" value="1"/>
</dbReference>
<evidence type="ECO:0000256" key="7">
    <source>
        <dbReference type="ARBA" id="ARBA00022833"/>
    </source>
</evidence>
<dbReference type="FunFam" id="3.60.10.10:FF:000042">
    <property type="entry name" value="DNA-(apurinic or apyrimidinic site) lyase"/>
    <property type="match status" value="1"/>
</dbReference>
<dbReference type="ExpressionAtlas" id="A0A1D6IA11">
    <property type="expression patterns" value="baseline and differential"/>
</dbReference>
<accession>A0A1D6IA11</accession>
<feature type="binding site" evidence="11">
    <location>
        <position position="327"/>
    </location>
    <ligand>
        <name>Mg(2+)</name>
        <dbReference type="ChEBI" id="CHEBI:18420"/>
        <label>1</label>
    </ligand>
</feature>
<feature type="active site" description="Proton acceptor" evidence="10">
    <location>
        <position position="328"/>
    </location>
</feature>
<dbReference type="SMR" id="A0A1D6IA11"/>
<dbReference type="InterPro" id="IPR036691">
    <property type="entry name" value="Endo/exonu/phosph_ase_sf"/>
</dbReference>
<feature type="domain" description="GRF-type" evidence="15">
    <location>
        <begin position="562"/>
        <end position="610"/>
    </location>
</feature>
<protein>
    <recommendedName>
        <fullName evidence="3">DNA-(apurinic or apyrimidinic site) endonuclease 2</fullName>
    </recommendedName>
</protein>
<name>A0A1D6IA11_MAIZE</name>
<dbReference type="FunFam" id="3.20.20.190:FF:000051">
    <property type="entry name" value="DNA-(Apurinic or apyrimidinic site) lyase 2"/>
    <property type="match status" value="1"/>
</dbReference>
<dbReference type="STRING" id="4577.A0A1D6IA11"/>
<evidence type="ECO:0000256" key="10">
    <source>
        <dbReference type="PIRSR" id="PIRSR604808-1"/>
    </source>
</evidence>
<comment type="cofactor">
    <cofactor evidence="11">
        <name>Mg(2+)</name>
        <dbReference type="ChEBI" id="CHEBI:18420"/>
    </cofactor>
    <cofactor evidence="11">
        <name>Mn(2+)</name>
        <dbReference type="ChEBI" id="CHEBI:29035"/>
    </cofactor>
    <text evidence="11">Probably binds two magnesium or manganese ions per subunit.</text>
</comment>
<evidence type="ECO:0000259" key="15">
    <source>
        <dbReference type="PROSITE" id="PS51999"/>
    </source>
</evidence>
<dbReference type="SUPFAM" id="SSF51695">
    <property type="entry name" value="PLC-like phosphodiesterases"/>
    <property type="match status" value="1"/>
</dbReference>
<dbReference type="GO" id="GO:0004519">
    <property type="term" value="F:endonuclease activity"/>
    <property type="evidence" value="ECO:0007669"/>
    <property type="project" value="InterPro"/>
</dbReference>
<sequence>MVKIVTYNVNGLRPRVAQHGSLRCLLDALDADIICFQETKLSRQDLSADVIMADGYEAFVSCNRSSKGRGAYSGVATFCRVTSSFSSQEVALPVAAEEGFTGLQDYAKNSQTVGDFSIAMPVEEEGLGELTREDLLRVDNEGRCIITDHGHFVLFNIYGPAVDGDDKERVRFKLLFYKILQKRWERLLALGKRVFVVGDLNIAPASIDRCDAAPGFEKQMFREWLRSMLREHGGPFFDAFRSKHPERTGAYTCFNQKIGAEEYNYGSRIDHILISGSCLHRCDSVEDHSIFCCHVEECEIMNHFKRGNSENLSKWKGGRSSKLEGSDHIPVYILLKEIPELPVHNIPPSAARYLPEIRGRQQSIVSFLDKGKIYELQNAANLIQSEDTVLDSYCSDGLENTILAKKGLATGITEFAKGGNLPSLMCKGTDLNQWINEGLMGISHVSQKKSLSSTKFVPQKKIKRNLSSQPTIKSFFQRPGSKTVNASTSTLVTPAETLDLTNQACVSNGDTLPENMQCTTSAAKVQDNTDASSCSLSTDKSNAAALEWQRIQKKMKMTLPRCKGHSEPCIPRSVKKGPNIGRLFYVCARAQGPASNPEANCGHFQWAPGKSKEKSSKEKRHFASNESGTSPCPSILMTWRCICGERRPGPGLSSRHRTPFIIYPSMASSNSNSSSNPLEAMGAFFSKQVDRRKLVTTEKRALATRLSSSGDTFPGSEHRPADRKRWMAELGADKLRVHQVVWPGTHDSATNKIGVPLVTRPFAQCQSMSVYEQLAMGTRVVDVRVQEERRVCHGILATYPVDVVLDDVSRFLSETESELVILEIRTEFGHEDPPGFDRFLADKLGEHLIPQDEAVFHRTVAELLPRRVICVWKPRKSPPPRPGDPLWSAGYLKDNWIDTDLPETKFESNLKFLGQQPPVAGRRFFYRVENTVTPKADNPVLCVWPVTKRIHGYARLFIAEAFAKGLGDKLQVFSTDFIDGDFVDACAGVTKARVDGTA</sequence>
<dbReference type="PROSITE" id="PS00728">
    <property type="entry name" value="AP_NUCLEASE_F1_3"/>
    <property type="match status" value="1"/>
</dbReference>
<evidence type="ECO:0000256" key="5">
    <source>
        <dbReference type="ARBA" id="ARBA00022771"/>
    </source>
</evidence>
<dbReference type="GO" id="GO:0006629">
    <property type="term" value="P:lipid metabolic process"/>
    <property type="evidence" value="ECO:0007669"/>
    <property type="project" value="InterPro"/>
</dbReference>
<dbReference type="GO" id="GO:0008270">
    <property type="term" value="F:zinc ion binding"/>
    <property type="evidence" value="ECO:0007669"/>
    <property type="project" value="UniProtKB-KW"/>
</dbReference>
<keyword evidence="4 11" id="KW-0479">Metal-binding</keyword>
<dbReference type="GO" id="GO:0008081">
    <property type="term" value="F:phosphoric diester hydrolase activity"/>
    <property type="evidence" value="ECO:0007669"/>
    <property type="project" value="InterPro"/>
</dbReference>
<evidence type="ECO:0000256" key="13">
    <source>
        <dbReference type="PROSITE-ProRule" id="PRU01343"/>
    </source>
</evidence>
<feature type="site" description="Transition state stabilizer" evidence="12">
    <location>
        <position position="201"/>
    </location>
</feature>
<comment type="similarity">
    <text evidence="2">Belongs to the DNA repair enzymes AP/ExoA family.</text>
</comment>
<proteinExistence type="inferred from homology"/>
<dbReference type="InterPro" id="IPR004808">
    <property type="entry name" value="AP_endonuc_1"/>
</dbReference>
<comment type="cofactor">
    <cofactor evidence="1">
        <name>Mn(2+)</name>
        <dbReference type="ChEBI" id="CHEBI:29035"/>
    </cofactor>
</comment>
<evidence type="ECO:0000256" key="9">
    <source>
        <dbReference type="ARBA" id="ARBA00023242"/>
    </source>
</evidence>
<dbReference type="InterPro" id="IPR020848">
    <property type="entry name" value="AP_endonuclease_F1_CS"/>
</dbReference>
<dbReference type="GO" id="GO:0006281">
    <property type="term" value="P:DNA repair"/>
    <property type="evidence" value="ECO:0007669"/>
    <property type="project" value="InterPro"/>
</dbReference>
<feature type="active site" description="Proton donor/acceptor" evidence="10">
    <location>
        <position position="199"/>
    </location>
</feature>
<keyword evidence="8 11" id="KW-0460">Magnesium</keyword>
<organism evidence="16">
    <name type="scientific">Zea mays</name>
    <name type="common">Maize</name>
    <dbReference type="NCBI Taxonomy" id="4577"/>
    <lineage>
        <taxon>Eukaryota</taxon>
        <taxon>Viridiplantae</taxon>
        <taxon>Streptophyta</taxon>
        <taxon>Embryophyta</taxon>
        <taxon>Tracheophyta</taxon>
        <taxon>Spermatophyta</taxon>
        <taxon>Magnoliopsida</taxon>
        <taxon>Liliopsida</taxon>
        <taxon>Poales</taxon>
        <taxon>Poaceae</taxon>
        <taxon>PACMAD clade</taxon>
        <taxon>Panicoideae</taxon>
        <taxon>Andropogonodae</taxon>
        <taxon>Andropogoneae</taxon>
        <taxon>Tripsacinae</taxon>
        <taxon>Zea</taxon>
    </lineage>
</organism>
<feature type="site" description="Important for catalytic activity" evidence="12">
    <location>
        <position position="270"/>
    </location>
</feature>
<dbReference type="Pfam" id="PF00388">
    <property type="entry name" value="PI-PLC-X"/>
    <property type="match status" value="1"/>
</dbReference>
<dbReference type="Pfam" id="PF03372">
    <property type="entry name" value="Exo_endo_phos"/>
    <property type="match status" value="1"/>
</dbReference>
<dbReference type="IntAct" id="A0A1D6IA11">
    <property type="interactions" value="1"/>
</dbReference>
<dbReference type="InterPro" id="IPR000909">
    <property type="entry name" value="PLipase_C_PInositol-sp_X_dom"/>
</dbReference>
<feature type="binding site" evidence="11">
    <location>
        <position position="328"/>
    </location>
    <ligand>
        <name>Mg(2+)</name>
        <dbReference type="ChEBI" id="CHEBI:18420"/>
        <label>1</label>
    </ligand>
</feature>
<evidence type="ECO:0000256" key="14">
    <source>
        <dbReference type="SAM" id="MobiDB-lite"/>
    </source>
</evidence>
<dbReference type="EMBL" id="CM007650">
    <property type="protein sequence ID" value="ONM56834.1"/>
    <property type="molecule type" value="Genomic_DNA"/>
</dbReference>
<keyword evidence="16" id="KW-0456">Lyase</keyword>
<dbReference type="Pfam" id="PF06839">
    <property type="entry name" value="Zn_ribbon_GRF"/>
    <property type="match status" value="1"/>
</dbReference>
<evidence type="ECO:0000256" key="6">
    <source>
        <dbReference type="ARBA" id="ARBA00022801"/>
    </source>
</evidence>
<feature type="binding site" evidence="11">
    <location>
        <position position="199"/>
    </location>
    <ligand>
        <name>Mg(2+)</name>
        <dbReference type="ChEBI" id="CHEBI:18420"/>
        <label>1</label>
    </ligand>
</feature>
<feature type="binding site" evidence="11">
    <location>
        <position position="201"/>
    </location>
    <ligand>
        <name>Mg(2+)</name>
        <dbReference type="ChEBI" id="CHEBI:18420"/>
        <label>1</label>
    </ligand>
</feature>
<keyword evidence="11" id="KW-0464">Manganese</keyword>
<evidence type="ECO:0000256" key="11">
    <source>
        <dbReference type="PIRSR" id="PIRSR604808-2"/>
    </source>
</evidence>
<feature type="active site" evidence="10">
    <location>
        <position position="158"/>
    </location>
</feature>
<evidence type="ECO:0000256" key="8">
    <source>
        <dbReference type="ARBA" id="ARBA00022842"/>
    </source>
</evidence>
<evidence type="ECO:0000256" key="4">
    <source>
        <dbReference type="ARBA" id="ARBA00022723"/>
    </source>
</evidence>
<dbReference type="PANTHER" id="PTHR22748">
    <property type="entry name" value="AP ENDONUCLEASE"/>
    <property type="match status" value="1"/>
</dbReference>
<dbReference type="Gene3D" id="3.20.20.190">
    <property type="entry name" value="Phosphatidylinositol (PI) phosphodiesterase"/>
    <property type="match status" value="1"/>
</dbReference>
<feature type="site" description="Interaction with DNA substrate" evidence="12">
    <location>
        <position position="328"/>
    </location>
</feature>
<feature type="region of interest" description="Disordered" evidence="14">
    <location>
        <begin position="607"/>
        <end position="628"/>
    </location>
</feature>
<dbReference type="InterPro" id="IPR010666">
    <property type="entry name" value="Znf_GRF"/>
</dbReference>
<dbReference type="PANTHER" id="PTHR22748:SF4">
    <property type="entry name" value="DNA-(APURINIC OR APYRIMIDINIC SITE) ENDONUCLEASE 2"/>
    <property type="match status" value="1"/>
</dbReference>